<evidence type="ECO:0000256" key="1">
    <source>
        <dbReference type="ARBA" id="ARBA00004123"/>
    </source>
</evidence>
<dbReference type="GO" id="GO:0000184">
    <property type="term" value="P:nuclear-transcribed mRNA catabolic process, nonsense-mediated decay"/>
    <property type="evidence" value="ECO:0007669"/>
    <property type="project" value="UniProtKB-KW"/>
</dbReference>
<dbReference type="GO" id="GO:0008380">
    <property type="term" value="P:RNA splicing"/>
    <property type="evidence" value="ECO:0007669"/>
    <property type="project" value="UniProtKB-KW"/>
</dbReference>
<feature type="compositionally biased region" description="Polar residues" evidence="13">
    <location>
        <begin position="373"/>
        <end position="471"/>
    </location>
</feature>
<feature type="compositionally biased region" description="Polar residues" evidence="13">
    <location>
        <begin position="296"/>
        <end position="309"/>
    </location>
</feature>
<keyword evidence="7" id="KW-0509">mRNA transport</keyword>
<protein>
    <recommendedName>
        <fullName evidence="14">Btz domain-containing protein</fullName>
    </recommendedName>
</protein>
<feature type="region of interest" description="Disordered" evidence="13">
    <location>
        <begin position="638"/>
        <end position="690"/>
    </location>
</feature>
<organism evidence="15">
    <name type="scientific">Araucaria cunninghamii</name>
    <name type="common">Hoop pine</name>
    <name type="synonym">Moreton Bay pine</name>
    <dbReference type="NCBI Taxonomy" id="56994"/>
    <lineage>
        <taxon>Eukaryota</taxon>
        <taxon>Viridiplantae</taxon>
        <taxon>Streptophyta</taxon>
        <taxon>Embryophyta</taxon>
        <taxon>Tracheophyta</taxon>
        <taxon>Spermatophyta</taxon>
        <taxon>Pinopsida</taxon>
        <taxon>Pinidae</taxon>
        <taxon>Conifers II</taxon>
        <taxon>Araucariales</taxon>
        <taxon>Araucariaceae</taxon>
        <taxon>Araucaria</taxon>
    </lineage>
</organism>
<sequence>MATAGKAAAVEPRVTVPREEAEYESDSEAAGSLALALRRRRASDDEEEEEDEVEKEDTRRRMNHPPAAYVDDDSEGEGAPPPLEDEEEDEEEEVDEEEGYEEEVIIVEEEEEEEVGILRRGRVHPGGAEGDKSIGGGDQGIVSPKNGKEQAEEEKKEAEPFAVPTAGAFYMHDDRFRDNGGARPRRSAGGRKLWEAKDDRAWVHDRFEELNLQDDDEKYRRGGRGRFRGRGRGRGGRHGSGRGNRYRTYEDTGPSPFVRRGGGRGRGSRRKEGEVRNVGDSPMGINKQASKAADTLPNNTSSKATSQPASGHVDAMNAKKHVSSSLSSASPPFYPSGTQHQSVLMPFKREAQYGGSMRSTSSSVVAGDEETRTSNTTAMSRNGKNMVSVRGQSQSQGETALRSSAGKQTTNMQQTSKSSSVNMPLQQLSKVQGRNSVSGGQPISHPTNSGHQITRGTNFTKTDSTVQQRSVQTQGQGGSRAASQQTVRQPIDNSQSPAGTSTSDVGNTSSQPVSNKGKNVALGRTGGNPQGTRRGSYVYNGTQAITGTSGASVAHTDQNFPHAPTLLPVMQFGGQHHAGLGVPAVGMALPGYVAQPQLGFGATEMTWVPLLAGAAGALGATYCSPYIAVDSSYYPQPTAQPSSFGVAGRDSDGNKPQNTWKPNSRSELVNDEFGQRQNKPRRYSEMNFGQ</sequence>
<evidence type="ECO:0000256" key="9">
    <source>
        <dbReference type="ARBA" id="ARBA00022884"/>
    </source>
</evidence>
<feature type="compositionally biased region" description="Acidic residues" evidence="13">
    <location>
        <begin position="44"/>
        <end position="55"/>
    </location>
</feature>
<evidence type="ECO:0000256" key="10">
    <source>
        <dbReference type="ARBA" id="ARBA00023161"/>
    </source>
</evidence>
<dbReference type="GO" id="GO:0006417">
    <property type="term" value="P:regulation of translation"/>
    <property type="evidence" value="ECO:0007669"/>
    <property type="project" value="UniProtKB-KW"/>
</dbReference>
<comment type="similarity">
    <text evidence="3">Belongs to the CASC3 family.</text>
</comment>
<reference evidence="15" key="1">
    <citation type="submission" date="2015-03" db="EMBL/GenBank/DDBJ databases">
        <title>A transcriptome of Araucaria cunninghamii, an australian fine timber species.</title>
        <authorList>
            <person name="Jing Yi C.J.Y."/>
            <person name="Yin San L.Y.S."/>
            <person name="Abdul Karim S.S."/>
            <person name="Wan Azmi N.N."/>
            <person name="Hercus R.R."/>
            <person name="Croft L.L."/>
        </authorList>
    </citation>
    <scope>NUCLEOTIDE SEQUENCE</scope>
    <source>
        <strain evidence="15">MI0301</strain>
        <tissue evidence="15">Leaf</tissue>
    </source>
</reference>
<feature type="compositionally biased region" description="Polar residues" evidence="13">
    <location>
        <begin position="654"/>
        <end position="667"/>
    </location>
</feature>
<evidence type="ECO:0000256" key="8">
    <source>
        <dbReference type="ARBA" id="ARBA00022845"/>
    </source>
</evidence>
<evidence type="ECO:0000256" key="13">
    <source>
        <dbReference type="SAM" id="MobiDB-lite"/>
    </source>
</evidence>
<evidence type="ECO:0000256" key="2">
    <source>
        <dbReference type="ARBA" id="ARBA00004496"/>
    </source>
</evidence>
<dbReference type="PANTHER" id="PTHR46837:SF5">
    <property type="entry name" value="PROTEIN MLN51 HOMOLOG"/>
    <property type="match status" value="1"/>
</dbReference>
<feature type="compositionally biased region" description="Basic and acidic residues" evidence="13">
    <location>
        <begin position="146"/>
        <end position="159"/>
    </location>
</feature>
<evidence type="ECO:0000256" key="7">
    <source>
        <dbReference type="ARBA" id="ARBA00022816"/>
    </source>
</evidence>
<keyword evidence="12" id="KW-0539">Nucleus</keyword>
<feature type="region of interest" description="Disordered" evidence="13">
    <location>
        <begin position="1"/>
        <end position="195"/>
    </location>
</feature>
<evidence type="ECO:0000256" key="12">
    <source>
        <dbReference type="ARBA" id="ARBA00023242"/>
    </source>
</evidence>
<dbReference type="GO" id="GO:0006397">
    <property type="term" value="P:mRNA processing"/>
    <property type="evidence" value="ECO:0007669"/>
    <property type="project" value="UniProtKB-KW"/>
</dbReference>
<dbReference type="GO" id="GO:0035145">
    <property type="term" value="C:exon-exon junction complex"/>
    <property type="evidence" value="ECO:0007669"/>
    <property type="project" value="InterPro"/>
</dbReference>
<evidence type="ECO:0000256" key="3">
    <source>
        <dbReference type="ARBA" id="ARBA00009548"/>
    </source>
</evidence>
<dbReference type="GO" id="GO:0003729">
    <property type="term" value="F:mRNA binding"/>
    <property type="evidence" value="ECO:0007669"/>
    <property type="project" value="InterPro"/>
</dbReference>
<comment type="subcellular location">
    <subcellularLocation>
        <location evidence="2">Cytoplasm</location>
    </subcellularLocation>
    <subcellularLocation>
        <location evidence="1">Nucleus</location>
    </subcellularLocation>
</comment>
<keyword evidence="10" id="KW-0866">Nonsense-mediated mRNA decay</keyword>
<keyword evidence="9" id="KW-0694">RNA-binding</keyword>
<keyword evidence="8" id="KW-0810">Translation regulation</keyword>
<evidence type="ECO:0000313" key="15">
    <source>
        <dbReference type="EMBL" id="JAG94885.1"/>
    </source>
</evidence>
<feature type="region of interest" description="Disordered" evidence="13">
    <location>
        <begin position="218"/>
        <end position="537"/>
    </location>
</feature>
<dbReference type="SMART" id="SM01044">
    <property type="entry name" value="Btz"/>
    <property type="match status" value="1"/>
</dbReference>
<keyword evidence="4" id="KW-0813">Transport</keyword>
<accession>A0A0D6QYW5</accession>
<dbReference type="PANTHER" id="PTHR46837">
    <property type="entry name" value="PROTEIN MLN51 HOMOLOG"/>
    <property type="match status" value="1"/>
</dbReference>
<dbReference type="AlphaFoldDB" id="A0A0D6QYW5"/>
<dbReference type="EMBL" id="GCKF01042141">
    <property type="protein sequence ID" value="JAG94885.1"/>
    <property type="molecule type" value="Transcribed_RNA"/>
</dbReference>
<feature type="compositionally biased region" description="Basic residues" evidence="13">
    <location>
        <begin position="221"/>
        <end position="240"/>
    </location>
</feature>
<evidence type="ECO:0000256" key="4">
    <source>
        <dbReference type="ARBA" id="ARBA00022448"/>
    </source>
</evidence>
<evidence type="ECO:0000259" key="14">
    <source>
        <dbReference type="SMART" id="SM01044"/>
    </source>
</evidence>
<dbReference type="Pfam" id="PF09405">
    <property type="entry name" value="Btz"/>
    <property type="match status" value="1"/>
</dbReference>
<keyword evidence="11" id="KW-0508">mRNA splicing</keyword>
<keyword evidence="5" id="KW-0963">Cytoplasm</keyword>
<keyword evidence="6" id="KW-0507">mRNA processing</keyword>
<evidence type="ECO:0000256" key="11">
    <source>
        <dbReference type="ARBA" id="ARBA00023187"/>
    </source>
</evidence>
<dbReference type="InterPro" id="IPR018545">
    <property type="entry name" value="Btz_dom"/>
</dbReference>
<dbReference type="GO" id="GO:0005737">
    <property type="term" value="C:cytoplasm"/>
    <property type="evidence" value="ECO:0007669"/>
    <property type="project" value="UniProtKB-SubCell"/>
</dbReference>
<feature type="compositionally biased region" description="Basic and acidic residues" evidence="13">
    <location>
        <begin position="171"/>
        <end position="180"/>
    </location>
</feature>
<name>A0A0D6QYW5_ARACU</name>
<feature type="compositionally biased region" description="Polar residues" evidence="13">
    <location>
        <begin position="487"/>
        <end position="517"/>
    </location>
</feature>
<dbReference type="GO" id="GO:0051028">
    <property type="term" value="P:mRNA transport"/>
    <property type="evidence" value="ECO:0007669"/>
    <property type="project" value="UniProtKB-KW"/>
</dbReference>
<dbReference type="InterPro" id="IPR044796">
    <property type="entry name" value="MLN51_plant"/>
</dbReference>
<evidence type="ECO:0000256" key="5">
    <source>
        <dbReference type="ARBA" id="ARBA00022490"/>
    </source>
</evidence>
<proteinExistence type="inferred from homology"/>
<evidence type="ECO:0000256" key="6">
    <source>
        <dbReference type="ARBA" id="ARBA00022664"/>
    </source>
</evidence>
<feature type="compositionally biased region" description="Acidic residues" evidence="13">
    <location>
        <begin position="83"/>
        <end position="115"/>
    </location>
</feature>
<feature type="domain" description="Btz" evidence="14">
    <location>
        <begin position="128"/>
        <end position="233"/>
    </location>
</feature>